<evidence type="ECO:0000313" key="16">
    <source>
        <dbReference type="EMBL" id="MBB4659774.1"/>
    </source>
</evidence>
<evidence type="ECO:0000256" key="7">
    <source>
        <dbReference type="ARBA" id="ARBA00023136"/>
    </source>
</evidence>
<dbReference type="EMBL" id="JACHOB010000005">
    <property type="protein sequence ID" value="MBB4659774.1"/>
    <property type="molecule type" value="Genomic_DNA"/>
</dbReference>
<feature type="domain" description="TonB-dependent receptor plug" evidence="15">
    <location>
        <begin position="59"/>
        <end position="167"/>
    </location>
</feature>
<keyword evidence="17" id="KW-1185">Reference proteome</keyword>
<feature type="chain" id="PRO_5033000608" evidence="13">
    <location>
        <begin position="29"/>
        <end position="1021"/>
    </location>
</feature>
<evidence type="ECO:0000256" key="10">
    <source>
        <dbReference type="PROSITE-ProRule" id="PRU10144"/>
    </source>
</evidence>
<keyword evidence="3 9" id="KW-1134">Transmembrane beta strand</keyword>
<evidence type="ECO:0000256" key="11">
    <source>
        <dbReference type="RuleBase" id="RU003357"/>
    </source>
</evidence>
<gene>
    <name evidence="16" type="ORF">GGQ59_002315</name>
</gene>
<dbReference type="SUPFAM" id="SSF56935">
    <property type="entry name" value="Porins"/>
    <property type="match status" value="1"/>
</dbReference>
<feature type="signal peptide" evidence="13">
    <location>
        <begin position="1"/>
        <end position="28"/>
    </location>
</feature>
<organism evidence="16 17">
    <name type="scientific">Parvularcula dongshanensis</name>
    <dbReference type="NCBI Taxonomy" id="1173995"/>
    <lineage>
        <taxon>Bacteria</taxon>
        <taxon>Pseudomonadati</taxon>
        <taxon>Pseudomonadota</taxon>
        <taxon>Alphaproteobacteria</taxon>
        <taxon>Parvularculales</taxon>
        <taxon>Parvularculaceae</taxon>
        <taxon>Parvularcula</taxon>
    </lineage>
</organism>
<evidence type="ECO:0000259" key="14">
    <source>
        <dbReference type="Pfam" id="PF00593"/>
    </source>
</evidence>
<dbReference type="PANTHER" id="PTHR47234:SF2">
    <property type="entry name" value="TONB-DEPENDENT RECEPTOR"/>
    <property type="match status" value="1"/>
</dbReference>
<evidence type="ECO:0000256" key="3">
    <source>
        <dbReference type="ARBA" id="ARBA00022452"/>
    </source>
</evidence>
<evidence type="ECO:0000256" key="6">
    <source>
        <dbReference type="ARBA" id="ARBA00023077"/>
    </source>
</evidence>
<dbReference type="PROSITE" id="PS52016">
    <property type="entry name" value="TONB_DEPENDENT_REC_3"/>
    <property type="match status" value="1"/>
</dbReference>
<sequence length="1021" mass="108677">MSKSKLMERLLQTTIVAGAMAAAAPALAQETAQSGDGAPQDVITVTGSRIQRDGNLVETSPVTQIGAAEFDERGVVRVEDVINTLPQAFGAQGSTVVNGGTGTASLNLRGLGSNRTLVLINGRRMPYGSINIAAPDVNFVPAQLIQNVDVLTGGASATYGSDAVAGVVNFVLDTDFEGFRIDGNLSSFQHNNNSDTFQDLLSGYQDLNPSQFRVPNGSTWDGAAVDVTAIIGGEFGEGRGHATAYVGYQNQEEVLQDGRDYSQCALGTSGGEFTCSGSSTNQFTNILDFAGLLPTGTSARVDPTNDTFIARDGVTDTFNFNPYNHYIRPSERYQFGAFADYELTDSVDVYTELMFMDNRTNAQIAPSGVFGYGVAGDNGGINCDNPFLSDQQVEFICGSRGLDPADDPEGDGFGPVAGVGDILFLRRNVEGGNRNQDIRHTTYRGVVGLRGEIGDTGLSWDVSGMYSNVHRADVYNNDLSIINVSNALYAVTDPDTGDTVCKINVDSDPVNDDASCAPYDIFSGAGPSRASLDYVVSPLNRDGTVEQVVVSGVLSGTLEEVGVVSPFADEAVAFAVGAEYRRDRLDSNPDRGFQTGDGAGQGGPTTPIEGAQDVYELFVELNVPILQNKPFAEQLGIDGAFRTSSYTNSSVGVQNTSFSAESYKIGADWAPIADVRFRGSYQRAVRAPNIFDLFDAQSIGLFDLDSYANGLYDPCAGDLDATTATPAPFYTAAQCANTGVSSTQYGTIVDNPAGQFNALFGGNPDLDPEKADTYTIGVVIEPEALDGFILSVDYFNIEVDGFIGTVPQQVALDECATTGDEYFCGLINRGNGATLWANQTGFIQATNLNTGSLATSGIDVLSTYSFAVANAGDVTLDFVGTWLDDLSTEPIPGFEPYNCVGFYAGRCGTPNPEWRHKFSARWDTTFGLGLTATWRYFDNVTQEGDDSGDPDFALGDQTYIDLSARYELNDSTRLRVGVNNVFDKIPPISSVAGTAPGNGNTYPTVYDALGRYFFVGATVDF</sequence>
<dbReference type="InterPro" id="IPR039426">
    <property type="entry name" value="TonB-dep_rcpt-like"/>
</dbReference>
<keyword evidence="4 9" id="KW-0812">Transmembrane</keyword>
<dbReference type="PANTHER" id="PTHR47234">
    <property type="match status" value="1"/>
</dbReference>
<evidence type="ECO:0000256" key="4">
    <source>
        <dbReference type="ARBA" id="ARBA00022692"/>
    </source>
</evidence>
<dbReference type="InterPro" id="IPR037066">
    <property type="entry name" value="Plug_dom_sf"/>
</dbReference>
<dbReference type="Pfam" id="PF00593">
    <property type="entry name" value="TonB_dep_Rec_b-barrel"/>
    <property type="match status" value="1"/>
</dbReference>
<comment type="subcellular location">
    <subcellularLocation>
        <location evidence="1 9">Cell outer membrane</location>
        <topology evidence="1 9">Multi-pass membrane protein</topology>
    </subcellularLocation>
</comment>
<accession>A0A840I6G7</accession>
<feature type="short sequence motif" description="TonB C-terminal box" evidence="10">
    <location>
        <begin position="1004"/>
        <end position="1021"/>
    </location>
</feature>
<evidence type="ECO:0000256" key="13">
    <source>
        <dbReference type="SAM" id="SignalP"/>
    </source>
</evidence>
<proteinExistence type="inferred from homology"/>
<name>A0A840I6G7_9PROT</name>
<comment type="caution">
    <text evidence="16">The sequence shown here is derived from an EMBL/GenBank/DDBJ whole genome shotgun (WGS) entry which is preliminary data.</text>
</comment>
<dbReference type="InterPro" id="IPR036942">
    <property type="entry name" value="Beta-barrel_TonB_sf"/>
</dbReference>
<comment type="similarity">
    <text evidence="9 11">Belongs to the TonB-dependent receptor family.</text>
</comment>
<evidence type="ECO:0000256" key="2">
    <source>
        <dbReference type="ARBA" id="ARBA00022448"/>
    </source>
</evidence>
<dbReference type="GO" id="GO:0009279">
    <property type="term" value="C:cell outer membrane"/>
    <property type="evidence" value="ECO:0007669"/>
    <property type="project" value="UniProtKB-SubCell"/>
</dbReference>
<dbReference type="Proteomes" id="UP000563524">
    <property type="component" value="Unassembled WGS sequence"/>
</dbReference>
<keyword evidence="16" id="KW-0675">Receptor</keyword>
<evidence type="ECO:0000256" key="5">
    <source>
        <dbReference type="ARBA" id="ARBA00022729"/>
    </source>
</evidence>
<evidence type="ECO:0000256" key="1">
    <source>
        <dbReference type="ARBA" id="ARBA00004571"/>
    </source>
</evidence>
<keyword evidence="6 11" id="KW-0798">TonB box</keyword>
<dbReference type="AlphaFoldDB" id="A0A840I6G7"/>
<dbReference type="PROSITE" id="PS01156">
    <property type="entry name" value="TONB_DEPENDENT_REC_2"/>
    <property type="match status" value="1"/>
</dbReference>
<evidence type="ECO:0000259" key="15">
    <source>
        <dbReference type="Pfam" id="PF07715"/>
    </source>
</evidence>
<evidence type="ECO:0000313" key="17">
    <source>
        <dbReference type="Proteomes" id="UP000563524"/>
    </source>
</evidence>
<dbReference type="InterPro" id="IPR010917">
    <property type="entry name" value="TonB_rcpt_CS"/>
</dbReference>
<dbReference type="InterPro" id="IPR000531">
    <property type="entry name" value="Beta-barrel_TonB"/>
</dbReference>
<feature type="region of interest" description="Disordered" evidence="12">
    <location>
        <begin position="585"/>
        <end position="606"/>
    </location>
</feature>
<protein>
    <submittedName>
        <fullName evidence="16">Outer membrane receptor protein involved in Fe transport</fullName>
    </submittedName>
</protein>
<keyword evidence="2 9" id="KW-0813">Transport</keyword>
<keyword evidence="8 9" id="KW-0998">Cell outer membrane</keyword>
<evidence type="ECO:0000256" key="9">
    <source>
        <dbReference type="PROSITE-ProRule" id="PRU01360"/>
    </source>
</evidence>
<dbReference type="Gene3D" id="2.40.170.20">
    <property type="entry name" value="TonB-dependent receptor, beta-barrel domain"/>
    <property type="match status" value="1"/>
</dbReference>
<keyword evidence="5 13" id="KW-0732">Signal</keyword>
<dbReference type="Pfam" id="PF07715">
    <property type="entry name" value="Plug"/>
    <property type="match status" value="1"/>
</dbReference>
<reference evidence="16 17" key="1">
    <citation type="submission" date="2020-08" db="EMBL/GenBank/DDBJ databases">
        <title>Genomic Encyclopedia of Type Strains, Phase IV (KMG-IV): sequencing the most valuable type-strain genomes for metagenomic binning, comparative biology and taxonomic classification.</title>
        <authorList>
            <person name="Goeker M."/>
        </authorList>
    </citation>
    <scope>NUCLEOTIDE SEQUENCE [LARGE SCALE GENOMIC DNA]</scope>
    <source>
        <strain evidence="16 17">DSM 102850</strain>
    </source>
</reference>
<dbReference type="RefSeq" id="WP_183818714.1">
    <property type="nucleotide sequence ID" value="NZ_JACHOB010000005.1"/>
</dbReference>
<evidence type="ECO:0000256" key="12">
    <source>
        <dbReference type="SAM" id="MobiDB-lite"/>
    </source>
</evidence>
<evidence type="ECO:0000256" key="8">
    <source>
        <dbReference type="ARBA" id="ARBA00023237"/>
    </source>
</evidence>
<dbReference type="InterPro" id="IPR012910">
    <property type="entry name" value="Plug_dom"/>
</dbReference>
<keyword evidence="7 9" id="KW-0472">Membrane</keyword>
<feature type="domain" description="TonB-dependent receptor-like beta-barrel" evidence="14">
    <location>
        <begin position="437"/>
        <end position="981"/>
    </location>
</feature>
<dbReference type="Gene3D" id="2.170.130.10">
    <property type="entry name" value="TonB-dependent receptor, plug domain"/>
    <property type="match status" value="1"/>
</dbReference>